<comment type="caution">
    <text evidence="3">The sequence shown here is derived from an EMBL/GenBank/DDBJ whole genome shotgun (WGS) entry which is preliminary data.</text>
</comment>
<accession>A0A6C2D4R9</accession>
<dbReference type="InterPro" id="IPR013424">
    <property type="entry name" value="Ice-binding_C"/>
</dbReference>
<feature type="domain" description="Ice-binding protein C-terminal" evidence="2">
    <location>
        <begin position="189"/>
        <end position="211"/>
    </location>
</feature>
<dbReference type="NCBIfam" id="NF033208">
    <property type="entry name" value="choice_anch_E"/>
    <property type="match status" value="1"/>
</dbReference>
<dbReference type="AlphaFoldDB" id="A0A6C2D4R9"/>
<sequence length="212" mass="21285">MKKLLAAAVLAAMSVGSANAALSFNNAEQTTEISQTGFLDLFDANLGTLTGVTLTLSGRETTSFTLSSTAAQSQNLKADSTVNLFFATSLAGLDLAPANLILTAGTGFVTLASGATNSYGPLTASDSTVLTPLTSLFSVAGGGSFSITCESLSGFSVLGAGGNIQSTQNTTAGCGASIVYDYTPTTTNVPEPASMALVGLGMMGLAAIRRRK</sequence>
<proteinExistence type="predicted"/>
<evidence type="ECO:0000313" key="3">
    <source>
        <dbReference type="EMBL" id="TYC61550.1"/>
    </source>
</evidence>
<feature type="chain" id="PRO_5025390374" evidence="1">
    <location>
        <begin position="21"/>
        <end position="212"/>
    </location>
</feature>
<evidence type="ECO:0000256" key="1">
    <source>
        <dbReference type="SAM" id="SignalP"/>
    </source>
</evidence>
<reference evidence="3 4" key="1">
    <citation type="submission" date="2019-01" db="EMBL/GenBank/DDBJ databases">
        <title>Zoogloea oleivorans genome sequencing and assembly.</title>
        <authorList>
            <person name="Tancsics A."/>
            <person name="Farkas M."/>
            <person name="Kriszt B."/>
            <person name="Maroti G."/>
            <person name="Horvath B."/>
        </authorList>
    </citation>
    <scope>NUCLEOTIDE SEQUENCE [LARGE SCALE GENOMIC DNA]</scope>
    <source>
        <strain evidence="3 4">Buc</strain>
    </source>
</reference>
<dbReference type="RefSeq" id="WP_148577544.1">
    <property type="nucleotide sequence ID" value="NZ_SDKK01000002.1"/>
</dbReference>
<gene>
    <name evidence="3" type="ORF">ETQ85_02470</name>
</gene>
<dbReference type="Pfam" id="PF07589">
    <property type="entry name" value="PEP-CTERM"/>
    <property type="match status" value="1"/>
</dbReference>
<keyword evidence="4" id="KW-1185">Reference proteome</keyword>
<name>A0A6C2D4R9_9RHOO</name>
<dbReference type="OrthoDB" id="8708196at2"/>
<evidence type="ECO:0000259" key="2">
    <source>
        <dbReference type="Pfam" id="PF07589"/>
    </source>
</evidence>
<keyword evidence="1" id="KW-0732">Signal</keyword>
<feature type="signal peptide" evidence="1">
    <location>
        <begin position="1"/>
        <end position="20"/>
    </location>
</feature>
<dbReference type="NCBIfam" id="TIGR02595">
    <property type="entry name" value="PEP_CTERM"/>
    <property type="match status" value="1"/>
</dbReference>
<dbReference type="EMBL" id="SDKK01000002">
    <property type="protein sequence ID" value="TYC61550.1"/>
    <property type="molecule type" value="Genomic_DNA"/>
</dbReference>
<dbReference type="Proteomes" id="UP000389128">
    <property type="component" value="Unassembled WGS sequence"/>
</dbReference>
<protein>
    <submittedName>
        <fullName evidence="3">PEP-CTERM sorting domain-containing protein</fullName>
    </submittedName>
</protein>
<organism evidence="3 4">
    <name type="scientific">Zoogloea oleivorans</name>
    <dbReference type="NCBI Taxonomy" id="1552750"/>
    <lineage>
        <taxon>Bacteria</taxon>
        <taxon>Pseudomonadati</taxon>
        <taxon>Pseudomonadota</taxon>
        <taxon>Betaproteobacteria</taxon>
        <taxon>Rhodocyclales</taxon>
        <taxon>Zoogloeaceae</taxon>
        <taxon>Zoogloea</taxon>
    </lineage>
</organism>
<evidence type="ECO:0000313" key="4">
    <source>
        <dbReference type="Proteomes" id="UP000389128"/>
    </source>
</evidence>